<dbReference type="Pfam" id="PF01614">
    <property type="entry name" value="IclR_C"/>
    <property type="match status" value="1"/>
</dbReference>
<reference evidence="6" key="1">
    <citation type="submission" date="2018-10" db="EMBL/GenBank/DDBJ databases">
        <title>Iterative Subtractive Binning of Freshwater Chronoseries Metagenomes Recovers Nearly Complete Genomes from over Four Hundred Novel Species.</title>
        <authorList>
            <person name="Rodriguez-R L.M."/>
            <person name="Tsementzi D."/>
            <person name="Luo C."/>
            <person name="Konstantinidis K.T."/>
        </authorList>
    </citation>
    <scope>NUCLEOTIDE SEQUENCE</scope>
    <source>
        <strain evidence="6">WB5_2A_028</strain>
    </source>
</reference>
<dbReference type="PROSITE" id="PS51077">
    <property type="entry name" value="HTH_ICLR"/>
    <property type="match status" value="1"/>
</dbReference>
<dbReference type="Pfam" id="PF09339">
    <property type="entry name" value="HTH_IclR"/>
    <property type="match status" value="1"/>
</dbReference>
<gene>
    <name evidence="6" type="ORF">EBT44_05425</name>
</gene>
<evidence type="ECO:0000313" key="7">
    <source>
        <dbReference type="Proteomes" id="UP000740727"/>
    </source>
</evidence>
<feature type="domain" description="IclR-ED" evidence="5">
    <location>
        <begin position="70"/>
        <end position="225"/>
    </location>
</feature>
<proteinExistence type="predicted"/>
<name>A0A965LLA1_9PROT</name>
<dbReference type="InterPro" id="IPR029016">
    <property type="entry name" value="GAF-like_dom_sf"/>
</dbReference>
<sequence>MSSSERDRIQVLQKAMDILTVLIDGPASVRVLAERTGVTKPAVYRILHTLEERNFVTRDENLREYVIGDFLIGMSNKHEQSINLPRLVTPYMDALLRKFDETVNLGILDGTKIKYLHSLESSQRLRSLDKVIKKLDLKSQTDRTITSEKELLSAITRAKKIGFAIDDQENELGSRCVAVAITDKSEKALCALSITGPASRMSTEKIRVIGESLKLMAKQLNTKLK</sequence>
<evidence type="ECO:0000259" key="5">
    <source>
        <dbReference type="PROSITE" id="PS51078"/>
    </source>
</evidence>
<keyword evidence="3" id="KW-0804">Transcription</keyword>
<dbReference type="GO" id="GO:0003677">
    <property type="term" value="F:DNA binding"/>
    <property type="evidence" value="ECO:0007669"/>
    <property type="project" value="UniProtKB-KW"/>
</dbReference>
<keyword evidence="2" id="KW-0238">DNA-binding</keyword>
<dbReference type="PANTHER" id="PTHR30136">
    <property type="entry name" value="HELIX-TURN-HELIX TRANSCRIPTIONAL REGULATOR, ICLR FAMILY"/>
    <property type="match status" value="1"/>
</dbReference>
<dbReference type="InterPro" id="IPR014757">
    <property type="entry name" value="Tscrpt_reg_IclR_C"/>
</dbReference>
<protein>
    <submittedName>
        <fullName evidence="6">IclR family transcriptional regulator</fullName>
    </submittedName>
</protein>
<dbReference type="CDD" id="cd00090">
    <property type="entry name" value="HTH_ARSR"/>
    <property type="match status" value="1"/>
</dbReference>
<dbReference type="PANTHER" id="PTHR30136:SF35">
    <property type="entry name" value="HTH-TYPE TRANSCRIPTIONAL REGULATOR RV1719"/>
    <property type="match status" value="1"/>
</dbReference>
<dbReference type="PROSITE" id="PS51078">
    <property type="entry name" value="ICLR_ED"/>
    <property type="match status" value="1"/>
</dbReference>
<evidence type="ECO:0000256" key="3">
    <source>
        <dbReference type="ARBA" id="ARBA00023163"/>
    </source>
</evidence>
<evidence type="ECO:0000256" key="2">
    <source>
        <dbReference type="ARBA" id="ARBA00023125"/>
    </source>
</evidence>
<dbReference type="InterPro" id="IPR011991">
    <property type="entry name" value="ArsR-like_HTH"/>
</dbReference>
<feature type="domain" description="HTH iclR-type" evidence="4">
    <location>
        <begin position="9"/>
        <end position="69"/>
    </location>
</feature>
<dbReference type="Gene3D" id="1.10.10.10">
    <property type="entry name" value="Winged helix-like DNA-binding domain superfamily/Winged helix DNA-binding domain"/>
    <property type="match status" value="1"/>
</dbReference>
<dbReference type="InterPro" id="IPR050707">
    <property type="entry name" value="HTH_MetabolicPath_Reg"/>
</dbReference>
<dbReference type="InterPro" id="IPR005471">
    <property type="entry name" value="Tscrpt_reg_IclR_N"/>
</dbReference>
<comment type="caution">
    <text evidence="6">The sequence shown here is derived from an EMBL/GenBank/DDBJ whole genome shotgun (WGS) entry which is preliminary data.</text>
</comment>
<keyword evidence="1" id="KW-0805">Transcription regulation</keyword>
<dbReference type="InterPro" id="IPR036390">
    <property type="entry name" value="WH_DNA-bd_sf"/>
</dbReference>
<evidence type="ECO:0000313" key="6">
    <source>
        <dbReference type="EMBL" id="NBR94254.1"/>
    </source>
</evidence>
<dbReference type="GO" id="GO:0003700">
    <property type="term" value="F:DNA-binding transcription factor activity"/>
    <property type="evidence" value="ECO:0007669"/>
    <property type="project" value="TreeGrafter"/>
</dbReference>
<organism evidence="6 7">
    <name type="scientific">Candidatus Fonsibacter lacus</name>
    <dbReference type="NCBI Taxonomy" id="2576439"/>
    <lineage>
        <taxon>Bacteria</taxon>
        <taxon>Pseudomonadati</taxon>
        <taxon>Pseudomonadota</taxon>
        <taxon>Alphaproteobacteria</taxon>
        <taxon>Candidatus Pelagibacterales</taxon>
        <taxon>Candidatus Pelagibacterales incertae sedis</taxon>
        <taxon>Candidatus Fonsibacter</taxon>
    </lineage>
</organism>
<dbReference type="Gene3D" id="3.30.450.40">
    <property type="match status" value="2"/>
</dbReference>
<dbReference type="Proteomes" id="UP000740727">
    <property type="component" value="Unassembled WGS sequence"/>
</dbReference>
<dbReference type="SUPFAM" id="SSF55781">
    <property type="entry name" value="GAF domain-like"/>
    <property type="match status" value="1"/>
</dbReference>
<dbReference type="InterPro" id="IPR036388">
    <property type="entry name" value="WH-like_DNA-bd_sf"/>
</dbReference>
<dbReference type="SUPFAM" id="SSF46785">
    <property type="entry name" value="Winged helix' DNA-binding domain"/>
    <property type="match status" value="1"/>
</dbReference>
<dbReference type="AlphaFoldDB" id="A0A965LLA1"/>
<accession>A0A965LLA1</accession>
<dbReference type="GO" id="GO:0045892">
    <property type="term" value="P:negative regulation of DNA-templated transcription"/>
    <property type="evidence" value="ECO:0007669"/>
    <property type="project" value="TreeGrafter"/>
</dbReference>
<evidence type="ECO:0000259" key="4">
    <source>
        <dbReference type="PROSITE" id="PS51077"/>
    </source>
</evidence>
<dbReference type="SMART" id="SM00346">
    <property type="entry name" value="HTH_ICLR"/>
    <property type="match status" value="1"/>
</dbReference>
<evidence type="ECO:0000256" key="1">
    <source>
        <dbReference type="ARBA" id="ARBA00023015"/>
    </source>
</evidence>
<dbReference type="EMBL" id="RFXN01000084">
    <property type="protein sequence ID" value="NBR94254.1"/>
    <property type="molecule type" value="Genomic_DNA"/>
</dbReference>